<dbReference type="GO" id="GO:0010181">
    <property type="term" value="F:FMN binding"/>
    <property type="evidence" value="ECO:0007669"/>
    <property type="project" value="UniProtKB-UniRule"/>
</dbReference>
<evidence type="ECO:0000259" key="5">
    <source>
        <dbReference type="Pfam" id="PF02441"/>
    </source>
</evidence>
<dbReference type="InterPro" id="IPR007085">
    <property type="entry name" value="DNA/pantothenate-metab_flavo_C"/>
</dbReference>
<comment type="catalytic activity">
    <reaction evidence="3 4">
        <text>(R)-4'-phosphopantothenate + L-cysteine + CTP = N-[(R)-4-phosphopantothenoyl]-L-cysteine + CMP + diphosphate + H(+)</text>
        <dbReference type="Rhea" id="RHEA:19397"/>
        <dbReference type="ChEBI" id="CHEBI:10986"/>
        <dbReference type="ChEBI" id="CHEBI:15378"/>
        <dbReference type="ChEBI" id="CHEBI:33019"/>
        <dbReference type="ChEBI" id="CHEBI:35235"/>
        <dbReference type="ChEBI" id="CHEBI:37563"/>
        <dbReference type="ChEBI" id="CHEBI:59458"/>
        <dbReference type="ChEBI" id="CHEBI:60377"/>
        <dbReference type="EC" id="6.3.2.5"/>
    </reaction>
</comment>
<keyword evidence="8" id="KW-1185">Reference proteome</keyword>
<keyword evidence="3 4" id="KW-0285">Flavoprotein</keyword>
<gene>
    <name evidence="3" type="primary">coaBC</name>
    <name evidence="7" type="ORF">GCM10011354_24130</name>
</gene>
<proteinExistence type="inferred from homology"/>
<comment type="pathway">
    <text evidence="3 4">Cofactor biosynthesis; coenzyme A biosynthesis; CoA from (R)-pantothenate: step 2/5.</text>
</comment>
<comment type="similarity">
    <text evidence="3 4">In the N-terminal section; belongs to the HFCD (homo-oligomeric flavin containing Cys decarboxylase) superfamily.</text>
</comment>
<accession>A0A8J3AEY2</accession>
<feature type="region of interest" description="Phosphopantothenoylcysteine decarboxylase" evidence="3">
    <location>
        <begin position="1"/>
        <end position="193"/>
    </location>
</feature>
<dbReference type="SUPFAM" id="SSF52507">
    <property type="entry name" value="Homo-oligomeric flavin-containing Cys decarboxylases, HFCD"/>
    <property type="match status" value="1"/>
</dbReference>
<evidence type="ECO:0000256" key="1">
    <source>
        <dbReference type="ARBA" id="ARBA00022793"/>
    </source>
</evidence>
<dbReference type="InterPro" id="IPR005252">
    <property type="entry name" value="CoaBC"/>
</dbReference>
<dbReference type="UniPathway" id="UPA00241">
    <property type="reaction ID" value="UER00353"/>
</dbReference>
<feature type="domain" description="Flavoprotein" evidence="5">
    <location>
        <begin position="8"/>
        <end position="174"/>
    </location>
</feature>
<dbReference type="AlphaFoldDB" id="A0A8J3AEY2"/>
<dbReference type="Gene3D" id="3.40.50.1950">
    <property type="entry name" value="Flavin prenyltransferase-like"/>
    <property type="match status" value="1"/>
</dbReference>
<name>A0A8J3AEY2_9ACTN</name>
<comment type="similarity">
    <text evidence="3 4">In the C-terminal section; belongs to the PPC synthetase family.</text>
</comment>
<reference evidence="7" key="1">
    <citation type="journal article" date="2014" name="Int. J. Syst. Evol. Microbiol.">
        <title>Complete genome sequence of Corynebacterium casei LMG S-19264T (=DSM 44701T), isolated from a smear-ripened cheese.</title>
        <authorList>
            <consortium name="US DOE Joint Genome Institute (JGI-PGF)"/>
            <person name="Walter F."/>
            <person name="Albersmeier A."/>
            <person name="Kalinowski J."/>
            <person name="Ruckert C."/>
        </authorList>
    </citation>
    <scope>NUCLEOTIDE SEQUENCE</scope>
    <source>
        <strain evidence="7">CGMCC 1.14988</strain>
    </source>
</reference>
<comment type="cofactor">
    <cofactor evidence="3">
        <name>FMN</name>
        <dbReference type="ChEBI" id="CHEBI:58210"/>
    </cofactor>
    <text evidence="3">Binds 1 FMN per subunit.</text>
</comment>
<dbReference type="Pfam" id="PF04127">
    <property type="entry name" value="DFP"/>
    <property type="match status" value="1"/>
</dbReference>
<feature type="binding site" evidence="3">
    <location>
        <position position="330"/>
    </location>
    <ligand>
        <name>CTP</name>
        <dbReference type="ChEBI" id="CHEBI:37563"/>
    </ligand>
</feature>
<evidence type="ECO:0000259" key="6">
    <source>
        <dbReference type="Pfam" id="PF04127"/>
    </source>
</evidence>
<comment type="caution">
    <text evidence="3">Lacks conserved residue(s) required for the propagation of feature annotation.</text>
</comment>
<dbReference type="GO" id="GO:0015941">
    <property type="term" value="P:pantothenate catabolic process"/>
    <property type="evidence" value="ECO:0007669"/>
    <property type="project" value="InterPro"/>
</dbReference>
<evidence type="ECO:0000256" key="2">
    <source>
        <dbReference type="ARBA" id="ARBA00023239"/>
    </source>
</evidence>
<keyword evidence="3 4" id="KW-0288">FMN</keyword>
<sequence length="412" mass="42331">MSDLRGTRVLLGVTGGIAAYKAALLARLLVGAGATVEPVLTRGARHFVGAATFEGITGRPVRDEVWTDIPDETHVALGRSADVAVVYPATANVLAKLAGGHADDLLTTTLLAATCPLVVAPAMHTEMWQHPATRANAEVLRARGVDVLGPAVGALMGGDAGAGRLVEPDEAFARVVAHATAAHRRRDDLAGVRVLVTAGGTREPIDPVRFLGNRSSGKMGFALAAAAAARGAEVQLVAAPTSLTTPPGVIRTDVTTALDMHAAVFDRVADVDVVVKAAAVADFRPVTAAGSKLKKSAGAPRLELVPNPDILADLGERRRGGHAQPLLVGFAAETDDVEAYGRDKLARKNADLLVVNDVGASDAGFGVDTNRVVILGRDGARTEVGLATKRAVAERILDAVVDLLPAGPASLG</sequence>
<dbReference type="GO" id="GO:0004633">
    <property type="term" value="F:phosphopantothenoylcysteine decarboxylase activity"/>
    <property type="evidence" value="ECO:0007669"/>
    <property type="project" value="UniProtKB-UniRule"/>
</dbReference>
<evidence type="ECO:0000313" key="8">
    <source>
        <dbReference type="Proteomes" id="UP000650511"/>
    </source>
</evidence>
<dbReference type="GO" id="GO:0004632">
    <property type="term" value="F:phosphopantothenate--cysteine ligase activity"/>
    <property type="evidence" value="ECO:0007669"/>
    <property type="project" value="UniProtKB-UniRule"/>
</dbReference>
<evidence type="ECO:0000313" key="7">
    <source>
        <dbReference type="EMBL" id="GGI07447.1"/>
    </source>
</evidence>
<dbReference type="GO" id="GO:0046872">
    <property type="term" value="F:metal ion binding"/>
    <property type="evidence" value="ECO:0007669"/>
    <property type="project" value="UniProtKB-KW"/>
</dbReference>
<dbReference type="InterPro" id="IPR036551">
    <property type="entry name" value="Flavin_trans-like"/>
</dbReference>
<feature type="binding site" evidence="3">
    <location>
        <begin position="308"/>
        <end position="311"/>
    </location>
    <ligand>
        <name>CTP</name>
        <dbReference type="ChEBI" id="CHEBI:37563"/>
    </ligand>
</feature>
<feature type="binding site" evidence="3">
    <location>
        <position position="348"/>
    </location>
    <ligand>
        <name>CTP</name>
        <dbReference type="ChEBI" id="CHEBI:37563"/>
    </ligand>
</feature>
<dbReference type="EMBL" id="BMHA01000008">
    <property type="protein sequence ID" value="GGI07447.1"/>
    <property type="molecule type" value="Genomic_DNA"/>
</dbReference>
<comment type="function">
    <text evidence="3">Catalyzes two sequential steps in the biosynthesis of coenzyme A. In the first step cysteine is conjugated to 4'-phosphopantothenate to form 4-phosphopantothenoylcysteine. In the second step the latter compound is decarboxylated to form 4'-phosphopantotheine.</text>
</comment>
<organism evidence="7 8">
    <name type="scientific">Egicoccus halophilus</name>
    <dbReference type="NCBI Taxonomy" id="1670830"/>
    <lineage>
        <taxon>Bacteria</taxon>
        <taxon>Bacillati</taxon>
        <taxon>Actinomycetota</taxon>
        <taxon>Nitriliruptoria</taxon>
        <taxon>Egicoccales</taxon>
        <taxon>Egicoccaceae</taxon>
        <taxon>Egicoccus</taxon>
    </lineage>
</organism>
<dbReference type="GO" id="GO:0015937">
    <property type="term" value="P:coenzyme A biosynthetic process"/>
    <property type="evidence" value="ECO:0007669"/>
    <property type="project" value="UniProtKB-UniRule"/>
</dbReference>
<dbReference type="InterPro" id="IPR035929">
    <property type="entry name" value="CoaB-like_sf"/>
</dbReference>
<keyword evidence="3" id="KW-0460">Magnesium</keyword>
<keyword evidence="3" id="KW-0479">Metal-binding</keyword>
<dbReference type="SUPFAM" id="SSF102645">
    <property type="entry name" value="CoaB-like"/>
    <property type="match status" value="1"/>
</dbReference>
<dbReference type="Proteomes" id="UP000650511">
    <property type="component" value="Unassembled WGS sequence"/>
</dbReference>
<feature type="binding site" evidence="3">
    <location>
        <position position="282"/>
    </location>
    <ligand>
        <name>CTP</name>
        <dbReference type="ChEBI" id="CHEBI:37563"/>
    </ligand>
</feature>
<dbReference type="HAMAP" id="MF_02225">
    <property type="entry name" value="CoaBC"/>
    <property type="match status" value="1"/>
</dbReference>
<dbReference type="Pfam" id="PF02441">
    <property type="entry name" value="Flavoprotein"/>
    <property type="match status" value="1"/>
</dbReference>
<feature type="region of interest" description="Phosphopantothenate--cysteine ligase" evidence="3">
    <location>
        <begin position="194"/>
        <end position="412"/>
    </location>
</feature>
<reference evidence="7" key="2">
    <citation type="submission" date="2020-09" db="EMBL/GenBank/DDBJ databases">
        <authorList>
            <person name="Sun Q."/>
            <person name="Zhou Y."/>
        </authorList>
    </citation>
    <scope>NUCLEOTIDE SEQUENCE</scope>
    <source>
        <strain evidence="7">CGMCC 1.14988</strain>
    </source>
</reference>
<dbReference type="EC" id="6.3.2.5" evidence="3"/>
<comment type="pathway">
    <text evidence="3 4">Cofactor biosynthesis; coenzyme A biosynthesis; CoA from (R)-pantothenate: step 3/5.</text>
</comment>
<keyword evidence="3 4" id="KW-0436">Ligase</keyword>
<dbReference type="RefSeq" id="WP_205745196.1">
    <property type="nucleotide sequence ID" value="NZ_BMHA01000008.1"/>
</dbReference>
<comment type="catalytic activity">
    <reaction evidence="3 4">
        <text>N-[(R)-4-phosphopantothenoyl]-L-cysteine + H(+) = (R)-4'-phosphopantetheine + CO2</text>
        <dbReference type="Rhea" id="RHEA:16793"/>
        <dbReference type="ChEBI" id="CHEBI:15378"/>
        <dbReference type="ChEBI" id="CHEBI:16526"/>
        <dbReference type="ChEBI" id="CHEBI:59458"/>
        <dbReference type="ChEBI" id="CHEBI:61723"/>
        <dbReference type="EC" id="4.1.1.36"/>
    </reaction>
</comment>
<evidence type="ECO:0000256" key="3">
    <source>
        <dbReference type="HAMAP-Rule" id="MF_02225"/>
    </source>
</evidence>
<protein>
    <recommendedName>
        <fullName evidence="3">Coenzyme A biosynthesis bifunctional protein CoaBC</fullName>
    </recommendedName>
    <alternativeName>
        <fullName evidence="3">DNA/pantothenate metabolism flavoprotein</fullName>
    </alternativeName>
    <alternativeName>
        <fullName evidence="3">Phosphopantothenoylcysteine synthetase/decarboxylase</fullName>
        <shortName evidence="3">PPCS-PPCDC</shortName>
    </alternativeName>
    <domain>
        <recommendedName>
            <fullName evidence="3">Phosphopantothenoylcysteine decarboxylase</fullName>
            <shortName evidence="3">PPC decarboxylase</shortName>
            <shortName evidence="3">PPC-DC</shortName>
            <ecNumber evidence="3">4.1.1.36</ecNumber>
        </recommendedName>
        <alternativeName>
            <fullName evidence="3">CoaC</fullName>
        </alternativeName>
    </domain>
    <domain>
        <recommendedName>
            <fullName evidence="3">Phosphopantothenate--cysteine ligase</fullName>
            <ecNumber evidence="3">6.3.2.5</ecNumber>
        </recommendedName>
        <alternativeName>
            <fullName evidence="3">CoaB</fullName>
        </alternativeName>
        <alternativeName>
            <fullName evidence="3">Phosphopantothenoylcysteine synthetase</fullName>
            <shortName evidence="3">PPC synthetase</shortName>
            <shortName evidence="3">PPC-S</shortName>
        </alternativeName>
    </domain>
</protein>
<comment type="cofactor">
    <cofactor evidence="3">
        <name>Mg(2+)</name>
        <dbReference type="ChEBI" id="CHEBI:18420"/>
    </cofactor>
</comment>
<keyword evidence="3" id="KW-0511">Multifunctional enzyme</keyword>
<feature type="binding site" evidence="3">
    <location>
        <position position="292"/>
    </location>
    <ligand>
        <name>CTP</name>
        <dbReference type="ChEBI" id="CHEBI:37563"/>
    </ligand>
</feature>
<dbReference type="PANTHER" id="PTHR14359:SF6">
    <property type="entry name" value="PHOSPHOPANTOTHENOYLCYSTEINE DECARBOXYLASE"/>
    <property type="match status" value="1"/>
</dbReference>
<dbReference type="InterPro" id="IPR003382">
    <property type="entry name" value="Flavoprotein"/>
</dbReference>
<keyword evidence="1 3" id="KW-0210">Decarboxylase</keyword>
<feature type="binding site" evidence="3">
    <location>
        <position position="344"/>
    </location>
    <ligand>
        <name>CTP</name>
        <dbReference type="ChEBI" id="CHEBI:37563"/>
    </ligand>
</feature>
<keyword evidence="2 3" id="KW-0456">Lyase</keyword>
<feature type="domain" description="DNA/pantothenate metabolism flavoprotein C-terminal" evidence="6">
    <location>
        <begin position="189"/>
        <end position="402"/>
    </location>
</feature>
<comment type="function">
    <text evidence="4">Catalyzes two steps in the biosynthesis of coenzyme A. In the first step cysteine is conjugated to 4'-phosphopantothenate to form 4-phosphopantothenoylcysteine, in the latter compound is decarboxylated to form 4'-phosphopantotheine.</text>
</comment>
<dbReference type="GO" id="GO:0071513">
    <property type="term" value="C:phosphopantothenoylcysteine decarboxylase complex"/>
    <property type="evidence" value="ECO:0007669"/>
    <property type="project" value="TreeGrafter"/>
</dbReference>
<dbReference type="NCBIfam" id="TIGR00521">
    <property type="entry name" value="coaBC_dfp"/>
    <property type="match status" value="1"/>
</dbReference>
<dbReference type="PANTHER" id="PTHR14359">
    <property type="entry name" value="HOMO-OLIGOMERIC FLAVIN CONTAINING CYS DECARBOXYLASE FAMILY"/>
    <property type="match status" value="1"/>
</dbReference>
<dbReference type="Gene3D" id="3.40.50.10300">
    <property type="entry name" value="CoaB-like"/>
    <property type="match status" value="1"/>
</dbReference>
<evidence type="ECO:0000256" key="4">
    <source>
        <dbReference type="RuleBase" id="RU364078"/>
    </source>
</evidence>
<comment type="caution">
    <text evidence="7">The sequence shown here is derived from an EMBL/GenBank/DDBJ whole genome shotgun (WGS) entry which is preliminary data.</text>
</comment>
<dbReference type="EC" id="4.1.1.36" evidence="3"/>